<dbReference type="Proteomes" id="UP000646548">
    <property type="component" value="Unassembled WGS sequence"/>
</dbReference>
<evidence type="ECO:0000313" key="3">
    <source>
        <dbReference type="EMBL" id="KAF6725382.1"/>
    </source>
</evidence>
<keyword evidence="2" id="KW-0732">Signal</keyword>
<proteinExistence type="predicted"/>
<comment type="caution">
    <text evidence="3">The sequence shown here is derived from an EMBL/GenBank/DDBJ whole genome shotgun (WGS) entry which is preliminary data.</text>
</comment>
<dbReference type="EMBL" id="WKFB01000361">
    <property type="protein sequence ID" value="KAF6725382.1"/>
    <property type="molecule type" value="Genomic_DNA"/>
</dbReference>
<feature type="chain" id="PRO_5032698372" evidence="2">
    <location>
        <begin position="32"/>
        <end position="107"/>
    </location>
</feature>
<feature type="signal peptide" evidence="2">
    <location>
        <begin position="1"/>
        <end position="31"/>
    </location>
</feature>
<dbReference type="AlphaFoldDB" id="A0A834C9A6"/>
<sequence length="107" mass="11393">MSSVCVFCWQLPVPAAVLMLMLHERLLPCSSNSPRLLEKDGPKSCPMEADSQGHGSVFSCCNSAKLEGQPTTTFFIYAVGGAIVFITDGIIVSTSSCLITCSSVFLL</sequence>
<evidence type="ECO:0000313" key="4">
    <source>
        <dbReference type="Proteomes" id="UP000646548"/>
    </source>
</evidence>
<feature type="transmembrane region" description="Helical" evidence="1">
    <location>
        <begin position="74"/>
        <end position="106"/>
    </location>
</feature>
<gene>
    <name evidence="3" type="ORF">FQA47_011369</name>
</gene>
<evidence type="ECO:0000256" key="1">
    <source>
        <dbReference type="SAM" id="Phobius"/>
    </source>
</evidence>
<organism evidence="3 4">
    <name type="scientific">Oryzias melastigma</name>
    <name type="common">Marine medaka</name>
    <dbReference type="NCBI Taxonomy" id="30732"/>
    <lineage>
        <taxon>Eukaryota</taxon>
        <taxon>Metazoa</taxon>
        <taxon>Chordata</taxon>
        <taxon>Craniata</taxon>
        <taxon>Vertebrata</taxon>
        <taxon>Euteleostomi</taxon>
        <taxon>Actinopterygii</taxon>
        <taxon>Neopterygii</taxon>
        <taxon>Teleostei</taxon>
        <taxon>Neoteleostei</taxon>
        <taxon>Acanthomorphata</taxon>
        <taxon>Ovalentaria</taxon>
        <taxon>Atherinomorphae</taxon>
        <taxon>Beloniformes</taxon>
        <taxon>Adrianichthyidae</taxon>
        <taxon>Oryziinae</taxon>
        <taxon>Oryzias</taxon>
    </lineage>
</organism>
<name>A0A834C9A6_ORYME</name>
<accession>A0A834C9A6</accession>
<evidence type="ECO:0000256" key="2">
    <source>
        <dbReference type="SAM" id="SignalP"/>
    </source>
</evidence>
<protein>
    <submittedName>
        <fullName evidence="3">Major facilitator superfamily domain-containing protein 4-B</fullName>
    </submittedName>
</protein>
<keyword evidence="1" id="KW-1133">Transmembrane helix</keyword>
<keyword evidence="1" id="KW-0472">Membrane</keyword>
<keyword evidence="1" id="KW-0812">Transmembrane</keyword>
<reference evidence="3" key="1">
    <citation type="journal article" name="BMC Genomics">
        <title>Long-read sequencing and de novo genome assembly of marine medaka (Oryzias melastigma).</title>
        <authorList>
            <person name="Liang P."/>
            <person name="Saqib H.S.A."/>
            <person name="Ni X."/>
            <person name="Shen Y."/>
        </authorList>
    </citation>
    <scope>NUCLEOTIDE SEQUENCE</scope>
    <source>
        <strain evidence="3">Bigg-433</strain>
    </source>
</reference>